<dbReference type="PANTHER" id="PTHR30273">
    <property type="entry name" value="PERIPLASMIC SIGNAL SENSOR AND SIGMA FACTOR ACTIVATOR FECR-RELATED"/>
    <property type="match status" value="1"/>
</dbReference>
<dbReference type="Pfam" id="PF04773">
    <property type="entry name" value="FecR"/>
    <property type="match status" value="1"/>
</dbReference>
<feature type="domain" description="Protein FecR C-terminal" evidence="2">
    <location>
        <begin position="308"/>
        <end position="377"/>
    </location>
</feature>
<organism evidence="3 4">
    <name type="scientific">Winogradskyella marina</name>
    <dbReference type="NCBI Taxonomy" id="2785530"/>
    <lineage>
        <taxon>Bacteria</taxon>
        <taxon>Pseudomonadati</taxon>
        <taxon>Bacteroidota</taxon>
        <taxon>Flavobacteriia</taxon>
        <taxon>Flavobacteriales</taxon>
        <taxon>Flavobacteriaceae</taxon>
        <taxon>Winogradskyella</taxon>
    </lineage>
</organism>
<dbReference type="Proteomes" id="UP000611215">
    <property type="component" value="Unassembled WGS sequence"/>
</dbReference>
<evidence type="ECO:0000259" key="2">
    <source>
        <dbReference type="Pfam" id="PF16344"/>
    </source>
</evidence>
<dbReference type="PANTHER" id="PTHR30273:SF2">
    <property type="entry name" value="PROTEIN FECR"/>
    <property type="match status" value="1"/>
</dbReference>
<dbReference type="Gene3D" id="2.60.120.1440">
    <property type="match status" value="1"/>
</dbReference>
<dbReference type="RefSeq" id="WP_195870184.1">
    <property type="nucleotide sequence ID" value="NZ_JADOET010000002.1"/>
</dbReference>
<feature type="domain" description="FecR protein" evidence="1">
    <location>
        <begin position="171"/>
        <end position="265"/>
    </location>
</feature>
<evidence type="ECO:0000259" key="1">
    <source>
        <dbReference type="Pfam" id="PF04773"/>
    </source>
</evidence>
<dbReference type="Gene3D" id="3.55.50.30">
    <property type="match status" value="1"/>
</dbReference>
<name>A0ABS0EEM5_9FLAO</name>
<reference evidence="3 4" key="1">
    <citation type="submission" date="2020-11" db="EMBL/GenBank/DDBJ databases">
        <title>Winogradskyella marina sp. nov., isolated from marine sediment.</title>
        <authorList>
            <person name="Bo J."/>
            <person name="Wang S."/>
            <person name="Song X."/>
            <person name="Du Z."/>
        </authorList>
    </citation>
    <scope>NUCLEOTIDE SEQUENCE [LARGE SCALE GENOMIC DNA]</scope>
    <source>
        <strain evidence="3 4">F6397</strain>
    </source>
</reference>
<proteinExistence type="predicted"/>
<protein>
    <submittedName>
        <fullName evidence="3">DUF4974 domain-containing protein</fullName>
    </submittedName>
</protein>
<accession>A0ABS0EEM5</accession>
<keyword evidence="4" id="KW-1185">Reference proteome</keyword>
<sequence length="378" mass="43353">MEFKILIKKLNDTLSKKEEAIFDSWLKESDLHRVYFSRIKNNYSKDIEDIDIDVEKAWNELSTKLLVRKKKNSNWKYAVAAAIVLLISIPFVTQQLSSEKSLEHHIVTSNIQPGSNKAILTLEDGTQMPLEKDSKFSKGNMVVKGEKVSYNTPVKEANVAEIRYNYLTIPRGGQYFVELSDGTQVWLNSESKIKYPVRFIEGKPRNIELVYGEAYFDVSPSSKHKGATFNVLTKSQEITVLGTEFNVKAYEDENTIYSTLVEGKVAVTSEFGEKLLNPGQQCAINIENNSLTVKNVDVAYETSWRNGYFMFDKESLGHMMKTLSRWYDVEVLFENENNRDIVFSGILNRSDNIEELLNNIKKTGEMDFKIDDKKIIIK</sequence>
<dbReference type="InterPro" id="IPR032508">
    <property type="entry name" value="FecR_C"/>
</dbReference>
<evidence type="ECO:0000313" key="4">
    <source>
        <dbReference type="Proteomes" id="UP000611215"/>
    </source>
</evidence>
<dbReference type="InterPro" id="IPR012373">
    <property type="entry name" value="Ferrdict_sens_TM"/>
</dbReference>
<dbReference type="PIRSF" id="PIRSF018266">
    <property type="entry name" value="FecR"/>
    <property type="match status" value="1"/>
</dbReference>
<dbReference type="Pfam" id="PF16344">
    <property type="entry name" value="FecR_C"/>
    <property type="match status" value="1"/>
</dbReference>
<evidence type="ECO:0000313" key="3">
    <source>
        <dbReference type="EMBL" id="MBF8148896.1"/>
    </source>
</evidence>
<comment type="caution">
    <text evidence="3">The sequence shown here is derived from an EMBL/GenBank/DDBJ whole genome shotgun (WGS) entry which is preliminary data.</text>
</comment>
<dbReference type="EMBL" id="JADOET010000002">
    <property type="protein sequence ID" value="MBF8148896.1"/>
    <property type="molecule type" value="Genomic_DNA"/>
</dbReference>
<dbReference type="InterPro" id="IPR006860">
    <property type="entry name" value="FecR"/>
</dbReference>
<gene>
    <name evidence="3" type="ORF">ITJ86_03245</name>
</gene>